<protein>
    <submittedName>
        <fullName evidence="3">Putative inosine-uridine preferring nucleoside hydrolase</fullName>
    </submittedName>
</protein>
<evidence type="ECO:0000259" key="2">
    <source>
        <dbReference type="Pfam" id="PF01156"/>
    </source>
</evidence>
<dbReference type="InterPro" id="IPR052775">
    <property type="entry name" value="IUN_hydrolase"/>
</dbReference>
<organism evidence="3">
    <name type="scientific">Nyssomyia neivai</name>
    <dbReference type="NCBI Taxonomy" id="330878"/>
    <lineage>
        <taxon>Eukaryota</taxon>
        <taxon>Metazoa</taxon>
        <taxon>Ecdysozoa</taxon>
        <taxon>Arthropoda</taxon>
        <taxon>Hexapoda</taxon>
        <taxon>Insecta</taxon>
        <taxon>Pterygota</taxon>
        <taxon>Neoptera</taxon>
        <taxon>Endopterygota</taxon>
        <taxon>Diptera</taxon>
        <taxon>Nematocera</taxon>
        <taxon>Psychodoidea</taxon>
        <taxon>Psychodidae</taxon>
        <taxon>Nyssomyia</taxon>
    </lineage>
</organism>
<evidence type="ECO:0000256" key="1">
    <source>
        <dbReference type="ARBA" id="ARBA00009176"/>
    </source>
</evidence>
<dbReference type="Pfam" id="PF01156">
    <property type="entry name" value="IU_nuc_hydro"/>
    <property type="match status" value="1"/>
</dbReference>
<dbReference type="InterPro" id="IPR036452">
    <property type="entry name" value="Ribo_hydro-like"/>
</dbReference>
<dbReference type="CDD" id="cd02649">
    <property type="entry name" value="nuc_hydro_CeIAG"/>
    <property type="match status" value="1"/>
</dbReference>
<reference evidence="3" key="1">
    <citation type="submission" date="2016-12" db="EMBL/GenBank/DDBJ databases">
        <title>An insight into the sialome and mialome of the sand fly, Nyssomyia neivai.</title>
        <authorList>
            <person name="Sebastian V."/>
            <person name="Goulart T.M."/>
            <person name="Oliveira W."/>
            <person name="Calvo E."/>
            <person name="Oliveira L.F."/>
            <person name="Pinto M.C."/>
            <person name="Rosselino A.M."/>
            <person name="Ribeiro J.M."/>
        </authorList>
    </citation>
    <scope>NUCLEOTIDE SEQUENCE</scope>
</reference>
<accession>A0A1L8DYD6</accession>
<dbReference type="InterPro" id="IPR001910">
    <property type="entry name" value="Inosine/uridine_hydrolase_dom"/>
</dbReference>
<dbReference type="EMBL" id="GFDF01002819">
    <property type="protein sequence ID" value="JAV11265.1"/>
    <property type="molecule type" value="Transcribed_RNA"/>
</dbReference>
<feature type="domain" description="Inosine/uridine-preferring nucleoside hydrolase" evidence="2">
    <location>
        <begin position="13"/>
        <end position="320"/>
    </location>
</feature>
<comment type="similarity">
    <text evidence="1">Belongs to the IUNH family.</text>
</comment>
<dbReference type="PANTHER" id="PTHR46190:SF1">
    <property type="entry name" value="SI:CH211-201H21.5"/>
    <property type="match status" value="1"/>
</dbReference>
<keyword evidence="3" id="KW-0378">Hydrolase</keyword>
<dbReference type="SUPFAM" id="SSF53590">
    <property type="entry name" value="Nucleoside hydrolase"/>
    <property type="match status" value="1"/>
</dbReference>
<sequence length="338" mass="38036">MTSIIDSEVQRKIIVDVDVGTDDAWSLLLLLRAQEYTNVNVLGITCVKGNTAVGNVAENTLKVLSAFESVKCGKPPIFVGASSELIALRERSPDDYSFHGKDGFCDLECYSEEPNDPNLISKEHAVNAIERLVMENPGQVIIICLGPLTNLGLCLRMYPHVAEKIKDVYIMGGNYLGVGNYTSAAEFNFFNDPESVHIVLHTLKCPMFLLPWEACLEDKFHISMDWRMNVLGDISNRITKLLNPIEQKCYRDFQDWMPCDTILTAVVLAGKSMIEKSTTWNATVELSGHHTRGQFILDHLRKKPDNLTIIEKVNQETFKDIMLWTAGHENVDTKKFLP</sequence>
<dbReference type="PANTHER" id="PTHR46190">
    <property type="entry name" value="SI:CH211-201H21.5-RELATED"/>
    <property type="match status" value="1"/>
</dbReference>
<dbReference type="AlphaFoldDB" id="A0A1L8DYD6"/>
<name>A0A1L8DYD6_9DIPT</name>
<dbReference type="GO" id="GO:0016799">
    <property type="term" value="F:hydrolase activity, hydrolyzing N-glycosyl compounds"/>
    <property type="evidence" value="ECO:0007669"/>
    <property type="project" value="InterPro"/>
</dbReference>
<evidence type="ECO:0000313" key="3">
    <source>
        <dbReference type="EMBL" id="JAV11265.1"/>
    </source>
</evidence>
<proteinExistence type="inferred from homology"/>
<dbReference type="Gene3D" id="3.90.245.10">
    <property type="entry name" value="Ribonucleoside hydrolase-like"/>
    <property type="match status" value="1"/>
</dbReference>